<dbReference type="SMART" id="SM00248">
    <property type="entry name" value="ANK"/>
    <property type="match status" value="3"/>
</dbReference>
<dbReference type="InterPro" id="IPR010730">
    <property type="entry name" value="HET"/>
</dbReference>
<organism evidence="4">
    <name type="scientific">Gaeumannomyces tritici (strain R3-111a-1)</name>
    <name type="common">Wheat and barley take-all root rot fungus</name>
    <name type="synonym">Gaeumannomyces graminis var. tritici</name>
    <dbReference type="NCBI Taxonomy" id="644352"/>
    <lineage>
        <taxon>Eukaryota</taxon>
        <taxon>Fungi</taxon>
        <taxon>Dikarya</taxon>
        <taxon>Ascomycota</taxon>
        <taxon>Pezizomycotina</taxon>
        <taxon>Sordariomycetes</taxon>
        <taxon>Sordariomycetidae</taxon>
        <taxon>Magnaporthales</taxon>
        <taxon>Magnaporthaceae</taxon>
        <taxon>Gaeumannomyces</taxon>
    </lineage>
</organism>
<dbReference type="PANTHER" id="PTHR33112">
    <property type="entry name" value="DOMAIN PROTEIN, PUTATIVE-RELATED"/>
    <property type="match status" value="1"/>
</dbReference>
<proteinExistence type="predicted"/>
<dbReference type="STRING" id="644352.J3P8P7"/>
<feature type="repeat" description="ANK" evidence="1">
    <location>
        <begin position="225"/>
        <end position="257"/>
    </location>
</feature>
<reference evidence="6" key="1">
    <citation type="submission" date="2010-07" db="EMBL/GenBank/DDBJ databases">
        <title>The genome sequence of Gaeumannomyces graminis var. tritici strain R3-111a-1.</title>
        <authorList>
            <consortium name="The Broad Institute Genome Sequencing Platform"/>
            <person name="Ma L.-J."/>
            <person name="Dead R."/>
            <person name="Young S."/>
            <person name="Zeng Q."/>
            <person name="Koehrsen M."/>
            <person name="Alvarado L."/>
            <person name="Berlin A."/>
            <person name="Chapman S.B."/>
            <person name="Chen Z."/>
            <person name="Freedman E."/>
            <person name="Gellesch M."/>
            <person name="Goldberg J."/>
            <person name="Griggs A."/>
            <person name="Gujja S."/>
            <person name="Heilman E.R."/>
            <person name="Heiman D."/>
            <person name="Hepburn T."/>
            <person name="Howarth C."/>
            <person name="Jen D."/>
            <person name="Larson L."/>
            <person name="Mehta T."/>
            <person name="Neiman D."/>
            <person name="Pearson M."/>
            <person name="Roberts A."/>
            <person name="Saif S."/>
            <person name="Shea T."/>
            <person name="Shenoy N."/>
            <person name="Sisk P."/>
            <person name="Stolte C."/>
            <person name="Sykes S."/>
            <person name="Walk T."/>
            <person name="White J."/>
            <person name="Yandava C."/>
            <person name="Haas B."/>
            <person name="Nusbaum C."/>
            <person name="Birren B."/>
        </authorList>
    </citation>
    <scope>NUCLEOTIDE SEQUENCE [LARGE SCALE GENOMIC DNA]</scope>
    <source>
        <strain evidence="6">R3-111a-1</strain>
    </source>
</reference>
<feature type="compositionally biased region" description="Basic and acidic residues" evidence="2">
    <location>
        <begin position="210"/>
        <end position="222"/>
    </location>
</feature>
<evidence type="ECO:0000256" key="1">
    <source>
        <dbReference type="PROSITE-ProRule" id="PRU00023"/>
    </source>
</evidence>
<reference evidence="5" key="4">
    <citation type="journal article" date="2015" name="G3 (Bethesda)">
        <title>Genome sequences of three phytopathogenic species of the Magnaporthaceae family of fungi.</title>
        <authorList>
            <person name="Okagaki L.H."/>
            <person name="Nunes C.C."/>
            <person name="Sailsbery J."/>
            <person name="Clay B."/>
            <person name="Brown D."/>
            <person name="John T."/>
            <person name="Oh Y."/>
            <person name="Young N."/>
            <person name="Fitzgerald M."/>
            <person name="Haas B.J."/>
            <person name="Zeng Q."/>
            <person name="Young S."/>
            <person name="Adiconis X."/>
            <person name="Fan L."/>
            <person name="Levin J.Z."/>
            <person name="Mitchell T.K."/>
            <person name="Okubara P.A."/>
            <person name="Farman M.L."/>
            <person name="Kohn L.M."/>
            <person name="Birren B."/>
            <person name="Ma L.-J."/>
            <person name="Dean R.A."/>
        </authorList>
    </citation>
    <scope>NUCLEOTIDE SEQUENCE</scope>
    <source>
        <strain evidence="5">R3-111a-1</strain>
    </source>
</reference>
<keyword evidence="1" id="KW-0040">ANK repeat</keyword>
<name>J3P8P7_GAET3</name>
<dbReference type="eggNOG" id="KOG4177">
    <property type="taxonomic scope" value="Eukaryota"/>
</dbReference>
<dbReference type="PROSITE" id="PS50297">
    <property type="entry name" value="ANK_REP_REGION"/>
    <property type="match status" value="2"/>
</dbReference>
<dbReference type="GeneID" id="20350340"/>
<feature type="region of interest" description="Disordered" evidence="2">
    <location>
        <begin position="32"/>
        <end position="52"/>
    </location>
</feature>
<sequence>MAFEGSTSSAGNPYLQGLADRLKKQSIASNDAVDPFGFRPWGPGKPERQDRQDLPLFNLKSVSHALSRGWNPNISWTEDELVFPIPGVGPMSSAYDPWYTFNTPLHRALWLQQFDVAECLVRHGADINRLNARGYTVLHEALDLGIDRRNDWSRDVSWIVKHGADLGRKTEARFVRTGKNEHRVLGQDKKSRAVHALLSGMHQEPEPEPEFGKHRDARAERREPSGLSPLMLAMELADVQKVQTLLDAGADVELPVDAGAKWKILDLALMSRQLSLIQILEQAGASFSVDITESTPMDTEDEVRLHQGARNLVSFCLSGSNRGLVPAPECEEVFRYVLQGSEFRKVWDFRGGVEELLKYGDIVDAFFGTLSRIAQTRNLQAVPATYCTLCRNTIAKCSVLPSTGTVGSARGPFEHTPSLRELEHSVSISNCPFCRLLLDAVNRPQKQSKKGVQSEGGKEQGGLPVRVSLVQEYFVGQFALRVECGSLSSDLEISPLEADHQSGIDESGTASRQATGLGKAWLATCKKNHPKCRRSQDVANPILPTRVLDLTHGTEEDPAVCLVETHGARDVYCALSYCWGTTKATTTVKDNLEQHLENISMESLPSTIQDSITAARNLGFRYLWIDALCIVQDDADDWEAEAAKMSSVYSNATLTISTLFGSDCGDKLFVRRDTIQPQPLPFPIPAPYFLSKPRPLLAVQPRTTTAADGRSASSFRGPIHSRGWTLQEQMLSTRILWFGSEHLQWECVSLRATEPEPNSWFMRDGALETQFIEDGNIEERNLELRMKEIVHRPLRTDGAAARRRPEDDAREMYLEWENVVAEYTKRDLTKESDRIAAVLGLADMMGPIFRCDFVAGVWKGDYFLRSLAWRVVKAPASTTATTASSCYPSWTWAAMPKRAVDYALVRDHTERRLEPLARLVSMADVSVSGKAQGRATGSVVIRGPLQKVNAVDQQSLLRLAAQDTRAPDYDYHLDAGGAMPAADASLRPTWHLDLFRFEHGSPWRGYGFDWWRRNGRPGSTIRLILEAVDHQEQDPQVFRRVGIARFYWKTKPDVAVRDVRIV</sequence>
<evidence type="ECO:0000313" key="5">
    <source>
        <dbReference type="EnsemblFungi" id="EJT73031"/>
    </source>
</evidence>
<accession>J3P8P7</accession>
<dbReference type="InterPro" id="IPR002110">
    <property type="entry name" value="Ankyrin_rpt"/>
</dbReference>
<dbReference type="VEuPathDB" id="FungiDB:GGTG_09882"/>
<dbReference type="Pfam" id="PF00023">
    <property type="entry name" value="Ank"/>
    <property type="match status" value="1"/>
</dbReference>
<evidence type="ECO:0000259" key="3">
    <source>
        <dbReference type="Pfam" id="PF06985"/>
    </source>
</evidence>
<evidence type="ECO:0000313" key="4">
    <source>
        <dbReference type="EMBL" id="EJT73031.1"/>
    </source>
</evidence>
<dbReference type="PANTHER" id="PTHR33112:SF10">
    <property type="entry name" value="TOL"/>
    <property type="match status" value="1"/>
</dbReference>
<dbReference type="PROSITE" id="PS50088">
    <property type="entry name" value="ANK_REPEAT"/>
    <property type="match status" value="2"/>
</dbReference>
<evidence type="ECO:0000313" key="6">
    <source>
        <dbReference type="Proteomes" id="UP000006039"/>
    </source>
</evidence>
<dbReference type="Pfam" id="PF06985">
    <property type="entry name" value="HET"/>
    <property type="match status" value="1"/>
</dbReference>
<dbReference type="AlphaFoldDB" id="J3P8P7"/>
<protein>
    <recommendedName>
        <fullName evidence="3">Heterokaryon incompatibility domain-containing protein</fullName>
    </recommendedName>
</protein>
<dbReference type="EMBL" id="GL385399">
    <property type="protein sequence ID" value="EJT73031.1"/>
    <property type="molecule type" value="Genomic_DNA"/>
</dbReference>
<dbReference type="HOGENOM" id="CLU_002639_2_12_1"/>
<reference evidence="4" key="3">
    <citation type="submission" date="2010-09" db="EMBL/GenBank/DDBJ databases">
        <title>Annotation of Gaeumannomyces graminis var. tritici R3-111a-1.</title>
        <authorList>
            <consortium name="The Broad Institute Genome Sequencing Platform"/>
            <person name="Ma L.-J."/>
            <person name="Dead R."/>
            <person name="Young S.K."/>
            <person name="Zeng Q."/>
            <person name="Gargeya S."/>
            <person name="Fitzgerald M."/>
            <person name="Haas B."/>
            <person name="Abouelleil A."/>
            <person name="Alvarado L."/>
            <person name="Arachchi H.M."/>
            <person name="Berlin A."/>
            <person name="Brown A."/>
            <person name="Chapman S.B."/>
            <person name="Chen Z."/>
            <person name="Dunbar C."/>
            <person name="Freedman E."/>
            <person name="Gearin G."/>
            <person name="Gellesch M."/>
            <person name="Goldberg J."/>
            <person name="Griggs A."/>
            <person name="Gujja S."/>
            <person name="Heiman D."/>
            <person name="Howarth C."/>
            <person name="Larson L."/>
            <person name="Lui A."/>
            <person name="MacDonald P.J.P."/>
            <person name="Mehta T."/>
            <person name="Montmayeur A."/>
            <person name="Murphy C."/>
            <person name="Neiman D."/>
            <person name="Pearson M."/>
            <person name="Priest M."/>
            <person name="Roberts A."/>
            <person name="Saif S."/>
            <person name="Shea T."/>
            <person name="Shenoy N."/>
            <person name="Sisk P."/>
            <person name="Stolte C."/>
            <person name="Sykes S."/>
            <person name="Yandava C."/>
            <person name="Wortman J."/>
            <person name="Nusbaum C."/>
            <person name="Birren B."/>
        </authorList>
    </citation>
    <scope>NUCLEOTIDE SEQUENCE</scope>
    <source>
        <strain evidence="4">R3-111a-1</strain>
    </source>
</reference>
<dbReference type="Proteomes" id="UP000006039">
    <property type="component" value="Unassembled WGS sequence"/>
</dbReference>
<dbReference type="EnsemblFungi" id="EJT73031">
    <property type="protein sequence ID" value="EJT73031"/>
    <property type="gene ID" value="GGTG_09882"/>
</dbReference>
<reference evidence="5" key="5">
    <citation type="submission" date="2018-04" db="UniProtKB">
        <authorList>
            <consortium name="EnsemblFungi"/>
        </authorList>
    </citation>
    <scope>IDENTIFICATION</scope>
    <source>
        <strain evidence="5">R3-111a-1</strain>
    </source>
</reference>
<dbReference type="SUPFAM" id="SSF48403">
    <property type="entry name" value="Ankyrin repeat"/>
    <property type="match status" value="1"/>
</dbReference>
<dbReference type="OrthoDB" id="426293at2759"/>
<dbReference type="RefSeq" id="XP_009226005.1">
    <property type="nucleotide sequence ID" value="XM_009227741.1"/>
</dbReference>
<gene>
    <name evidence="5" type="primary">20350340</name>
    <name evidence="4" type="ORF">GGTG_09882</name>
</gene>
<dbReference type="Gene3D" id="1.25.40.20">
    <property type="entry name" value="Ankyrin repeat-containing domain"/>
    <property type="match status" value="2"/>
</dbReference>
<feature type="domain" description="Heterokaryon incompatibility" evidence="3">
    <location>
        <begin position="572"/>
        <end position="728"/>
    </location>
</feature>
<reference evidence="4" key="2">
    <citation type="submission" date="2010-07" db="EMBL/GenBank/DDBJ databases">
        <authorList>
            <consortium name="The Broad Institute Genome Sequencing Platform"/>
            <consortium name="Broad Institute Genome Sequencing Center for Infectious Disease"/>
            <person name="Ma L.-J."/>
            <person name="Dead R."/>
            <person name="Young S."/>
            <person name="Zeng Q."/>
            <person name="Koehrsen M."/>
            <person name="Alvarado L."/>
            <person name="Berlin A."/>
            <person name="Chapman S.B."/>
            <person name="Chen Z."/>
            <person name="Freedman E."/>
            <person name="Gellesch M."/>
            <person name="Goldberg J."/>
            <person name="Griggs A."/>
            <person name="Gujja S."/>
            <person name="Heilman E.R."/>
            <person name="Heiman D."/>
            <person name="Hepburn T."/>
            <person name="Howarth C."/>
            <person name="Jen D."/>
            <person name="Larson L."/>
            <person name="Mehta T."/>
            <person name="Neiman D."/>
            <person name="Pearson M."/>
            <person name="Roberts A."/>
            <person name="Saif S."/>
            <person name="Shea T."/>
            <person name="Shenoy N."/>
            <person name="Sisk P."/>
            <person name="Stolte C."/>
            <person name="Sykes S."/>
            <person name="Walk T."/>
            <person name="White J."/>
            <person name="Yandava C."/>
            <person name="Haas B."/>
            <person name="Nusbaum C."/>
            <person name="Birren B."/>
        </authorList>
    </citation>
    <scope>NUCLEOTIDE SEQUENCE</scope>
    <source>
        <strain evidence="4">R3-111a-1</strain>
    </source>
</reference>
<dbReference type="InterPro" id="IPR036770">
    <property type="entry name" value="Ankyrin_rpt-contain_sf"/>
</dbReference>
<feature type="repeat" description="ANK" evidence="1">
    <location>
        <begin position="100"/>
        <end position="132"/>
    </location>
</feature>
<keyword evidence="6" id="KW-1185">Reference proteome</keyword>
<feature type="region of interest" description="Disordered" evidence="2">
    <location>
        <begin position="201"/>
        <end position="222"/>
    </location>
</feature>
<evidence type="ECO:0000256" key="2">
    <source>
        <dbReference type="SAM" id="MobiDB-lite"/>
    </source>
</evidence>